<proteinExistence type="predicted"/>
<evidence type="ECO:0000313" key="2">
    <source>
        <dbReference type="EMBL" id="KAB1068577.1"/>
    </source>
</evidence>
<dbReference type="InterPro" id="IPR038726">
    <property type="entry name" value="PDDEXK_AddAB-type"/>
</dbReference>
<dbReference type="AlphaFoldDB" id="A0A6N6MFL3"/>
<keyword evidence="3" id="KW-1185">Reference proteome</keyword>
<comment type="caution">
    <text evidence="2">The sequence shown here is derived from an EMBL/GenBank/DDBJ whole genome shotgun (WGS) entry which is preliminary data.</text>
</comment>
<gene>
    <name evidence="2" type="ORF">F6X51_26630</name>
</gene>
<sequence>MRTLTTFTPVDVASDIGRVHLYLRTGQRTAFTGDGTVCDISGTSATAAAECVAEWMACEAEAGAAGDTVLIVPDGDSSLLDQALRRRGLPSLGLSPPSSFRGALQVLPLSFAAAWTPMDPGKLLELLLLPRPPMRRWAARTLARALSKEPGIGGPAWQLAWERIEARIRDEAARAPDATGARKAAAEAERTLDRWRAWTNLGRYDRKEGMPAPDAVALCRRVLDWAFELDAGDRDPLLLCVVGSARALIAALEALGHSPVTALQIDRMIDQAIADGLPDPTCHAQEGRSRAVSSPGALWGAAHRVVWWGFAGSGASSPRFPWSERERAALDAAGCCPERPHTTGRREASHWRAAVLNARSLMLVRPELNRGSEAGPHPFSQQLHPLLSHASNASSVRFVAERLYVAERVPLAAREVVRSSSVAVDLPRARAAWDLPAGLVARAQDPERRQSATSFEDLLTCQMRWILQHLAGLKSGGAREIPKPERLFGNLAHAVAQVAFHPGEVPVPEIVRTRSVTALDSLLPRIAAPLLLPGHARELAFARQRIPDALASLSSILARGRFAIEGLEVEHERDFGMVKVASRIDLVVRGPDGARAIIDLKWTENGATARHYELAEGRAIQLATYGRLVDPDGAGAPAGYFLLRQQRLLAEEGSPLAHEEITVTRGLADTWDAVARDSARLAALAGSGRGIAAGVAGAQEHLPEDLAFPLHPKVCTYCDMTRLCRSLSAG</sequence>
<evidence type="ECO:0000259" key="1">
    <source>
        <dbReference type="Pfam" id="PF12705"/>
    </source>
</evidence>
<reference evidence="2 3" key="1">
    <citation type="submission" date="2019-09" db="EMBL/GenBank/DDBJ databases">
        <title>YIM 132548 draft genome.</title>
        <authorList>
            <person name="Jiang L."/>
        </authorList>
    </citation>
    <scope>NUCLEOTIDE SEQUENCE [LARGE SCALE GENOMIC DNA]</scope>
    <source>
        <strain evidence="2 3">YIM 132548</strain>
    </source>
</reference>
<evidence type="ECO:0000313" key="3">
    <source>
        <dbReference type="Proteomes" id="UP000441523"/>
    </source>
</evidence>
<feature type="domain" description="PD-(D/E)XK endonuclease-like" evidence="1">
    <location>
        <begin position="451"/>
        <end position="725"/>
    </location>
</feature>
<accession>A0A6N6MFL3</accession>
<name>A0A6N6MFL3_9HYPH</name>
<protein>
    <submittedName>
        <fullName evidence="2">PD-(D/E)XK nuclease family protein</fullName>
    </submittedName>
</protein>
<dbReference type="EMBL" id="VZZJ01000049">
    <property type="protein sequence ID" value="KAB1068577.1"/>
    <property type="molecule type" value="Genomic_DNA"/>
</dbReference>
<dbReference type="Proteomes" id="UP000441523">
    <property type="component" value="Unassembled WGS sequence"/>
</dbReference>
<organism evidence="2 3">
    <name type="scientific">Methylobacterium planeticum</name>
    <dbReference type="NCBI Taxonomy" id="2615211"/>
    <lineage>
        <taxon>Bacteria</taxon>
        <taxon>Pseudomonadati</taxon>
        <taxon>Pseudomonadota</taxon>
        <taxon>Alphaproteobacteria</taxon>
        <taxon>Hyphomicrobiales</taxon>
        <taxon>Methylobacteriaceae</taxon>
        <taxon>Methylobacterium</taxon>
    </lineage>
</organism>
<dbReference type="InterPro" id="IPR011604">
    <property type="entry name" value="PDDEXK-like_dom_sf"/>
</dbReference>
<dbReference type="Gene3D" id="3.90.320.10">
    <property type="match status" value="1"/>
</dbReference>
<dbReference type="Pfam" id="PF12705">
    <property type="entry name" value="PDDEXK_1"/>
    <property type="match status" value="1"/>
</dbReference>
<dbReference type="RefSeq" id="WP_150966949.1">
    <property type="nucleotide sequence ID" value="NZ_VZZJ01000049.1"/>
</dbReference>